<proteinExistence type="inferred from homology"/>
<evidence type="ECO:0000256" key="12">
    <source>
        <dbReference type="ARBA" id="ARBA00023273"/>
    </source>
</evidence>
<gene>
    <name evidence="14" type="ORF">X801_03904</name>
</gene>
<keyword evidence="12" id="KW-0966">Cell projection</keyword>
<dbReference type="GO" id="GO:0005874">
    <property type="term" value="C:microtubule"/>
    <property type="evidence" value="ECO:0007669"/>
    <property type="project" value="UniProtKB-KW"/>
</dbReference>
<dbReference type="AlphaFoldDB" id="A0A1S8X0I4"/>
<dbReference type="InterPro" id="IPR026983">
    <property type="entry name" value="DHC"/>
</dbReference>
<reference evidence="14 15" key="1">
    <citation type="submission" date="2015-03" db="EMBL/GenBank/DDBJ databases">
        <title>Draft genome of the nematode, Opisthorchis viverrini.</title>
        <authorList>
            <person name="Mitreva M."/>
        </authorList>
    </citation>
    <scope>NUCLEOTIDE SEQUENCE [LARGE SCALE GENOMIC DNA]</scope>
    <source>
        <strain evidence="14">Khon Kaen</strain>
    </source>
</reference>
<feature type="domain" description="Dynein heavy chain ATP-binding dynein motor region" evidence="13">
    <location>
        <begin position="1"/>
        <end position="58"/>
    </location>
</feature>
<evidence type="ECO:0000256" key="2">
    <source>
        <dbReference type="ARBA" id="ARBA00008887"/>
    </source>
</evidence>
<sequence length="297" mass="34038">DLEAQRVTLIANTTANRRRILELENSLLYRLANTEGSLVDDQGLVDVLQTTKSTAIEVAHQLTLAQDTEAEITAAREEFRPVAARGSLLYFFITELSGVNPMYHTGLNRFLRLFDKSMASSESCPVTSKRVQNIINYMTRSVWAFTVRGMFKMDRTMTTLLLTLRIDLQRKNIRQEEFITFIQGGSALDLKLAPPKPGKWVTDMTWLNLVALSKLNEFANIIQQVLGSERAWRQWFDKEAPEEELIPCGYEHSLDVFRRLLLIRSWCPDRTMQQARKYITHNLGAAFCEDVAANMEQ</sequence>
<feature type="non-terminal residue" evidence="14">
    <location>
        <position position="1"/>
    </location>
</feature>
<dbReference type="GO" id="GO:0045505">
    <property type="term" value="F:dynein intermediate chain binding"/>
    <property type="evidence" value="ECO:0007669"/>
    <property type="project" value="InterPro"/>
</dbReference>
<evidence type="ECO:0000256" key="3">
    <source>
        <dbReference type="ARBA" id="ARBA00022490"/>
    </source>
</evidence>
<keyword evidence="10" id="KW-0505">Motor protein</keyword>
<evidence type="ECO:0000256" key="5">
    <source>
        <dbReference type="ARBA" id="ARBA00022741"/>
    </source>
</evidence>
<evidence type="ECO:0000313" key="15">
    <source>
        <dbReference type="Proteomes" id="UP000243686"/>
    </source>
</evidence>
<evidence type="ECO:0000256" key="8">
    <source>
        <dbReference type="ARBA" id="ARBA00023054"/>
    </source>
</evidence>
<protein>
    <recommendedName>
        <fullName evidence="13">Dynein heavy chain ATP-binding dynein motor region domain-containing protein</fullName>
    </recommendedName>
</protein>
<evidence type="ECO:0000256" key="6">
    <source>
        <dbReference type="ARBA" id="ARBA00022840"/>
    </source>
</evidence>
<evidence type="ECO:0000256" key="11">
    <source>
        <dbReference type="ARBA" id="ARBA00023212"/>
    </source>
</evidence>
<keyword evidence="7" id="KW-0243">Dynein</keyword>
<keyword evidence="6" id="KW-0067">ATP-binding</keyword>
<keyword evidence="4" id="KW-0493">Microtubule</keyword>
<evidence type="ECO:0000256" key="1">
    <source>
        <dbReference type="ARBA" id="ARBA00004430"/>
    </source>
</evidence>
<keyword evidence="8" id="KW-0175">Coiled coil</keyword>
<evidence type="ECO:0000259" key="13">
    <source>
        <dbReference type="Pfam" id="PF12781"/>
    </source>
</evidence>
<dbReference type="Pfam" id="PF12781">
    <property type="entry name" value="AAA_9"/>
    <property type="match status" value="1"/>
</dbReference>
<comment type="subcellular location">
    <subcellularLocation>
        <location evidence="1">Cytoplasm</location>
        <location evidence="1">Cytoskeleton</location>
        <location evidence="1">Cilium axoneme</location>
    </subcellularLocation>
</comment>
<dbReference type="Gene3D" id="6.10.140.1060">
    <property type="match status" value="1"/>
</dbReference>
<dbReference type="GO" id="GO:0005524">
    <property type="term" value="F:ATP binding"/>
    <property type="evidence" value="ECO:0007669"/>
    <property type="project" value="UniProtKB-KW"/>
</dbReference>
<keyword evidence="9" id="KW-0969">Cilium</keyword>
<accession>A0A1S8X0I4</accession>
<evidence type="ECO:0000256" key="4">
    <source>
        <dbReference type="ARBA" id="ARBA00022701"/>
    </source>
</evidence>
<name>A0A1S8X0I4_OPIVI</name>
<comment type="similarity">
    <text evidence="2">Belongs to the dynein heavy chain family.</text>
</comment>
<dbReference type="FunFam" id="1.10.8.1220:FF:000001">
    <property type="entry name" value="Dynein axonemal heavy chain 5"/>
    <property type="match status" value="1"/>
</dbReference>
<organism evidence="14 15">
    <name type="scientific">Opisthorchis viverrini</name>
    <name type="common">Southeast Asian liver fluke</name>
    <dbReference type="NCBI Taxonomy" id="6198"/>
    <lineage>
        <taxon>Eukaryota</taxon>
        <taxon>Metazoa</taxon>
        <taxon>Spiralia</taxon>
        <taxon>Lophotrochozoa</taxon>
        <taxon>Platyhelminthes</taxon>
        <taxon>Trematoda</taxon>
        <taxon>Digenea</taxon>
        <taxon>Opisthorchiida</taxon>
        <taxon>Opisthorchiata</taxon>
        <taxon>Opisthorchiidae</taxon>
        <taxon>Opisthorchis</taxon>
    </lineage>
</organism>
<evidence type="ECO:0000256" key="10">
    <source>
        <dbReference type="ARBA" id="ARBA00023175"/>
    </source>
</evidence>
<dbReference type="Gene3D" id="1.10.8.1220">
    <property type="match status" value="1"/>
</dbReference>
<dbReference type="InterPro" id="IPR035706">
    <property type="entry name" value="AAA_9"/>
</dbReference>
<dbReference type="PANTHER" id="PTHR46961:SF19">
    <property type="entry name" value="DYNEIN HEAVY CHAIN 5, AXONEMAL"/>
    <property type="match status" value="1"/>
</dbReference>
<keyword evidence="5" id="KW-0547">Nucleotide-binding</keyword>
<dbReference type="PANTHER" id="PTHR46961">
    <property type="entry name" value="DYNEIN HEAVY CHAIN 1, AXONEMAL-LIKE PROTEIN"/>
    <property type="match status" value="1"/>
</dbReference>
<keyword evidence="11" id="KW-0206">Cytoskeleton</keyword>
<dbReference type="GO" id="GO:0005930">
    <property type="term" value="C:axoneme"/>
    <property type="evidence" value="ECO:0007669"/>
    <property type="project" value="UniProtKB-SubCell"/>
</dbReference>
<evidence type="ECO:0000256" key="9">
    <source>
        <dbReference type="ARBA" id="ARBA00023069"/>
    </source>
</evidence>
<dbReference type="Proteomes" id="UP000243686">
    <property type="component" value="Unassembled WGS sequence"/>
</dbReference>
<dbReference type="GO" id="GO:0030286">
    <property type="term" value="C:dynein complex"/>
    <property type="evidence" value="ECO:0007669"/>
    <property type="project" value="UniProtKB-KW"/>
</dbReference>
<dbReference type="GO" id="GO:0051959">
    <property type="term" value="F:dynein light intermediate chain binding"/>
    <property type="evidence" value="ECO:0007669"/>
    <property type="project" value="InterPro"/>
</dbReference>
<evidence type="ECO:0000256" key="7">
    <source>
        <dbReference type="ARBA" id="ARBA00023017"/>
    </source>
</evidence>
<keyword evidence="3" id="KW-0963">Cytoplasm</keyword>
<dbReference type="GO" id="GO:0007018">
    <property type="term" value="P:microtubule-based movement"/>
    <property type="evidence" value="ECO:0007669"/>
    <property type="project" value="InterPro"/>
</dbReference>
<dbReference type="EMBL" id="KV892785">
    <property type="protein sequence ID" value="OON20212.1"/>
    <property type="molecule type" value="Genomic_DNA"/>
</dbReference>
<keyword evidence="15" id="KW-1185">Reference proteome</keyword>
<evidence type="ECO:0000313" key="14">
    <source>
        <dbReference type="EMBL" id="OON20212.1"/>
    </source>
</evidence>